<keyword evidence="3" id="KW-1185">Reference proteome</keyword>
<dbReference type="AlphaFoldDB" id="A0A558RBJ5"/>
<dbReference type="Pfam" id="PF22691">
    <property type="entry name" value="Thiolase_C_1"/>
    <property type="match status" value="1"/>
</dbReference>
<dbReference type="OrthoDB" id="9790314at2"/>
<accession>A0A558RBJ5</accession>
<dbReference type="RefSeq" id="WP_145148062.1">
    <property type="nucleotide sequence ID" value="NZ_VNIM01000007.1"/>
</dbReference>
<feature type="domain" description="Thiolase C-terminal" evidence="1">
    <location>
        <begin position="274"/>
        <end position="391"/>
    </location>
</feature>
<dbReference type="PANTHER" id="PTHR42870:SF1">
    <property type="entry name" value="NON-SPECIFIC LIPID-TRANSFER PROTEIN-LIKE 2"/>
    <property type="match status" value="1"/>
</dbReference>
<dbReference type="Gene3D" id="3.40.47.10">
    <property type="match status" value="1"/>
</dbReference>
<evidence type="ECO:0000259" key="1">
    <source>
        <dbReference type="Pfam" id="PF22691"/>
    </source>
</evidence>
<gene>
    <name evidence="2" type="ORF">FOY91_03190</name>
</gene>
<evidence type="ECO:0000313" key="3">
    <source>
        <dbReference type="Proteomes" id="UP000318681"/>
    </source>
</evidence>
<dbReference type="CDD" id="cd00829">
    <property type="entry name" value="SCP-x_thiolase"/>
    <property type="match status" value="1"/>
</dbReference>
<dbReference type="Proteomes" id="UP000318681">
    <property type="component" value="Unassembled WGS sequence"/>
</dbReference>
<name>A0A558RBJ5_9SPHN</name>
<comment type="caution">
    <text evidence="2">The sequence shown here is derived from an EMBL/GenBank/DDBJ whole genome shotgun (WGS) entry which is preliminary data.</text>
</comment>
<protein>
    <submittedName>
        <fullName evidence="2">Thiolase family protein</fullName>
    </submittedName>
</protein>
<dbReference type="InterPro" id="IPR055140">
    <property type="entry name" value="Thiolase_C_2"/>
</dbReference>
<dbReference type="PIRSF" id="PIRSF000429">
    <property type="entry name" value="Ac-CoA_Ac_transf"/>
    <property type="match status" value="1"/>
</dbReference>
<dbReference type="PANTHER" id="PTHR42870">
    <property type="entry name" value="ACETYL-COA C-ACETYLTRANSFERASE"/>
    <property type="match status" value="1"/>
</dbReference>
<evidence type="ECO:0000313" key="2">
    <source>
        <dbReference type="EMBL" id="TVV76723.1"/>
    </source>
</evidence>
<dbReference type="InterPro" id="IPR016039">
    <property type="entry name" value="Thiolase-like"/>
</dbReference>
<reference evidence="2 3" key="1">
    <citation type="submission" date="2019-07" db="EMBL/GenBank/DDBJ databases">
        <title>Sphingomonas solaris sp. nov., isolated from a solar panel from Boston, Massachusetts.</title>
        <authorList>
            <person name="Tanner K."/>
            <person name="Pascual J."/>
            <person name="Mancuso C."/>
            <person name="Pereto J."/>
            <person name="Khalil A."/>
            <person name="Vilanova C."/>
        </authorList>
    </citation>
    <scope>NUCLEOTIDE SEQUENCE [LARGE SCALE GENOMIC DNA]</scope>
    <source>
        <strain evidence="2 3">R4DWN</strain>
    </source>
</reference>
<proteinExistence type="predicted"/>
<organism evidence="2 3">
    <name type="scientific">Alterirhizorhabdus solaris</name>
    <dbReference type="NCBI Taxonomy" id="2529389"/>
    <lineage>
        <taxon>Bacteria</taxon>
        <taxon>Pseudomonadati</taxon>
        <taxon>Pseudomonadota</taxon>
        <taxon>Alphaproteobacteria</taxon>
        <taxon>Sphingomonadales</taxon>
        <taxon>Rhizorhabdaceae</taxon>
        <taxon>Alterirhizorhabdus</taxon>
    </lineage>
</organism>
<dbReference type="InterPro" id="IPR002155">
    <property type="entry name" value="Thiolase"/>
</dbReference>
<dbReference type="SUPFAM" id="SSF53901">
    <property type="entry name" value="Thiolase-like"/>
    <property type="match status" value="2"/>
</dbReference>
<dbReference type="GO" id="GO:0003988">
    <property type="term" value="F:acetyl-CoA C-acyltransferase activity"/>
    <property type="evidence" value="ECO:0007669"/>
    <property type="project" value="UniProtKB-ARBA"/>
</dbReference>
<sequence length="402" mass="42033">MSIDRYPEKQVRITGIGQSEVGRPSRRTALALTMDACLEAIAEAGLKPSDIDGITTYPGPIADPKGFSPVGATETMIALGLEPTWVGASAEGHAHMGAIFSAIQAIASGLCRHVLIFRTVAQASAAARSNQSAGQANLMGGNKGSARVGGGMAWSVPFNAISPITVNALYAQAYFDKYGATSAQLGAIAVNGRKMAALNPKAVFRDKPLTIEDYLASRLISTPLRLYDCDIPVDGSTAILLSHKDVAGDLAQPPIEIESMGMSLGGLGVGRHVGDFTSFPSDKAGEMLWSRTDLTPADVDVAQIYDGFSILTLLWLESMKLCGRGEAAAFVEGGTRIGLDGELPLNTSGGQLSAGRLHGYGHTYEACLQLWGRAGDRQVTDAKVCAVSNGGFGYGALLLKRG</sequence>
<dbReference type="EMBL" id="VNIM01000007">
    <property type="protein sequence ID" value="TVV76723.1"/>
    <property type="molecule type" value="Genomic_DNA"/>
</dbReference>